<feature type="region of interest" description="Disordered" evidence="1">
    <location>
        <begin position="1"/>
        <end position="137"/>
    </location>
</feature>
<dbReference type="Proteomes" id="UP000814243">
    <property type="component" value="Unassembled WGS sequence"/>
</dbReference>
<sequence length="137" mass="14721">DGSSAGSPKEACVAASPPPAPAPVKRDVRHHHPHSHPQHVQHQPHGQHVQHPQHMHHEQHSRPLSIEMRVSPGGAGPSADPPHMMHHHHMDTNPLEGSVESMVSGAGSSDGELSSKAGDSPSRKRRRISRHLSSGNL</sequence>
<evidence type="ECO:0000256" key="1">
    <source>
        <dbReference type="SAM" id="MobiDB-lite"/>
    </source>
</evidence>
<evidence type="ECO:0000313" key="2">
    <source>
        <dbReference type="EMBL" id="KAH9638631.1"/>
    </source>
</evidence>
<gene>
    <name evidence="2" type="ORF">HF086_007765</name>
</gene>
<evidence type="ECO:0000313" key="3">
    <source>
        <dbReference type="Proteomes" id="UP000814243"/>
    </source>
</evidence>
<accession>A0A922MLL1</accession>
<dbReference type="EMBL" id="JACEFF010000379">
    <property type="protein sequence ID" value="KAH9638631.1"/>
    <property type="molecule type" value="Genomic_DNA"/>
</dbReference>
<comment type="caution">
    <text evidence="2">The sequence shown here is derived from an EMBL/GenBank/DDBJ whole genome shotgun (WGS) entry which is preliminary data.</text>
</comment>
<protein>
    <submittedName>
        <fullName evidence="2">Uncharacterized protein</fullName>
    </submittedName>
</protein>
<feature type="non-terminal residue" evidence="2">
    <location>
        <position position="1"/>
    </location>
</feature>
<proteinExistence type="predicted"/>
<dbReference type="AlphaFoldDB" id="A0A922MLL1"/>
<feature type="compositionally biased region" description="Low complexity" evidence="1">
    <location>
        <begin position="40"/>
        <end position="50"/>
    </location>
</feature>
<feature type="compositionally biased region" description="Basic residues" evidence="1">
    <location>
        <begin position="27"/>
        <end position="39"/>
    </location>
</feature>
<organism evidence="2 3">
    <name type="scientific">Spodoptera exigua</name>
    <name type="common">Beet armyworm</name>
    <name type="synonym">Noctua fulgens</name>
    <dbReference type="NCBI Taxonomy" id="7107"/>
    <lineage>
        <taxon>Eukaryota</taxon>
        <taxon>Metazoa</taxon>
        <taxon>Ecdysozoa</taxon>
        <taxon>Arthropoda</taxon>
        <taxon>Hexapoda</taxon>
        <taxon>Insecta</taxon>
        <taxon>Pterygota</taxon>
        <taxon>Neoptera</taxon>
        <taxon>Endopterygota</taxon>
        <taxon>Lepidoptera</taxon>
        <taxon>Glossata</taxon>
        <taxon>Ditrysia</taxon>
        <taxon>Noctuoidea</taxon>
        <taxon>Noctuidae</taxon>
        <taxon>Amphipyrinae</taxon>
        <taxon>Spodoptera</taxon>
    </lineage>
</organism>
<reference evidence="2" key="1">
    <citation type="journal article" date="2021" name="G3 (Bethesda)">
        <title>Genome and transcriptome analysis of the beet armyworm Spodoptera exigua reveals targets for pest control. .</title>
        <authorList>
            <person name="Simon S."/>
            <person name="Breeschoten T."/>
            <person name="Jansen H.J."/>
            <person name="Dirks R.P."/>
            <person name="Schranz M.E."/>
            <person name="Ros V.I.D."/>
        </authorList>
    </citation>
    <scope>NUCLEOTIDE SEQUENCE</scope>
    <source>
        <strain evidence="2">TB_SE_WUR_2020</strain>
    </source>
</reference>
<name>A0A922MLL1_SPOEX</name>